<proteinExistence type="inferred from homology"/>
<dbReference type="GO" id="GO:0005634">
    <property type="term" value="C:nucleus"/>
    <property type="evidence" value="ECO:0007669"/>
    <property type="project" value="TreeGrafter"/>
</dbReference>
<dbReference type="RefSeq" id="XP_009066479.1">
    <property type="nucleotide sequence ID" value="XM_009068231.1"/>
</dbReference>
<accession>V3YX83</accession>
<dbReference type="STRING" id="225164.V3YX83"/>
<comment type="function">
    <text evidence="4">Chaperone protein which promotes assembly of the 20S proteasome as part of a heterodimer with PSMG1.</text>
</comment>
<dbReference type="OMA" id="WKEHTGE"/>
<evidence type="ECO:0000313" key="5">
    <source>
        <dbReference type="EMBL" id="ESO82678.1"/>
    </source>
</evidence>
<dbReference type="Pfam" id="PF09754">
    <property type="entry name" value="PAC2"/>
    <property type="match status" value="1"/>
</dbReference>
<keyword evidence="6" id="KW-1185">Reference proteome</keyword>
<dbReference type="InterPro" id="IPR038389">
    <property type="entry name" value="PSMG2_sf"/>
</dbReference>
<comment type="similarity">
    <text evidence="3 4">Belongs to the PSMG2 family.</text>
</comment>
<dbReference type="InterPro" id="IPR016562">
    <property type="entry name" value="Proteasome_assmbl_chp_2_euk"/>
</dbReference>
<dbReference type="CTD" id="20236802"/>
<organism evidence="5 6">
    <name type="scientific">Lottia gigantea</name>
    <name type="common">Giant owl limpet</name>
    <dbReference type="NCBI Taxonomy" id="225164"/>
    <lineage>
        <taxon>Eukaryota</taxon>
        <taxon>Metazoa</taxon>
        <taxon>Spiralia</taxon>
        <taxon>Lophotrochozoa</taxon>
        <taxon>Mollusca</taxon>
        <taxon>Gastropoda</taxon>
        <taxon>Patellogastropoda</taxon>
        <taxon>Lottioidea</taxon>
        <taxon>Lottiidae</taxon>
        <taxon>Lottia</taxon>
    </lineage>
</organism>
<protein>
    <recommendedName>
        <fullName evidence="1 4">Proteasome assembly chaperone 2</fullName>
    </recommendedName>
</protein>
<dbReference type="EMBL" id="KB203854">
    <property type="protein sequence ID" value="ESO82678.1"/>
    <property type="molecule type" value="Genomic_DNA"/>
</dbReference>
<evidence type="ECO:0000256" key="2">
    <source>
        <dbReference type="ARBA" id="ARBA00023186"/>
    </source>
</evidence>
<reference evidence="5 6" key="1">
    <citation type="journal article" date="2013" name="Nature">
        <title>Insights into bilaterian evolution from three spiralian genomes.</title>
        <authorList>
            <person name="Simakov O."/>
            <person name="Marletaz F."/>
            <person name="Cho S.J."/>
            <person name="Edsinger-Gonzales E."/>
            <person name="Havlak P."/>
            <person name="Hellsten U."/>
            <person name="Kuo D.H."/>
            <person name="Larsson T."/>
            <person name="Lv J."/>
            <person name="Arendt D."/>
            <person name="Savage R."/>
            <person name="Osoegawa K."/>
            <person name="de Jong P."/>
            <person name="Grimwood J."/>
            <person name="Chapman J.A."/>
            <person name="Shapiro H."/>
            <person name="Aerts A."/>
            <person name="Otillar R.P."/>
            <person name="Terry A.Y."/>
            <person name="Boore J.L."/>
            <person name="Grigoriev I.V."/>
            <person name="Lindberg D.R."/>
            <person name="Seaver E.C."/>
            <person name="Weisblat D.A."/>
            <person name="Putnam N.H."/>
            <person name="Rokhsar D.S."/>
        </authorList>
    </citation>
    <scope>NUCLEOTIDE SEQUENCE [LARGE SCALE GENOMIC DNA]</scope>
</reference>
<dbReference type="Gene3D" id="3.40.50.10900">
    <property type="entry name" value="PAC-like subunit"/>
    <property type="match status" value="1"/>
</dbReference>
<dbReference type="AlphaFoldDB" id="V3YX83"/>
<sequence>MKVNYFPKQDKSGFCQPCVSVGNVGQLATDLIISSLNLEKVGIIYHSSILPVIGNDPYTQFSQNNCRLTTPCEVYENSSQDLVVLQQRSPLIKGKKEEFVTWLSDWIKENRFKQIIILTSSFAHERVDSQIFGCQLRILMSKSVEEKNGKLFLETLKWKEVEKRHGDEMTDSIFLPGSGMAKQLFHKCSESSVLMMSLFCSEGDNIQDSITLCNCLNSWLHLIGPSKNIHTWKTPESWKLVYGSHFDQTLFH</sequence>
<dbReference type="GeneID" id="20236802"/>
<evidence type="ECO:0000313" key="6">
    <source>
        <dbReference type="Proteomes" id="UP000030746"/>
    </source>
</evidence>
<name>V3YX83_LOTGI</name>
<dbReference type="SUPFAM" id="SSF159659">
    <property type="entry name" value="Cgl1923-like"/>
    <property type="match status" value="1"/>
</dbReference>
<dbReference type="GO" id="GO:0005829">
    <property type="term" value="C:cytosol"/>
    <property type="evidence" value="ECO:0007669"/>
    <property type="project" value="TreeGrafter"/>
</dbReference>
<keyword evidence="2 4" id="KW-0143">Chaperone</keyword>
<evidence type="ECO:0000256" key="4">
    <source>
        <dbReference type="PIRNR" id="PIRNR010044"/>
    </source>
</evidence>
<evidence type="ECO:0000256" key="3">
    <source>
        <dbReference type="ARBA" id="ARBA00025745"/>
    </source>
</evidence>
<dbReference type="GO" id="GO:0043248">
    <property type="term" value="P:proteasome assembly"/>
    <property type="evidence" value="ECO:0007669"/>
    <property type="project" value="TreeGrafter"/>
</dbReference>
<gene>
    <name evidence="5" type="ORF">LOTGIDRAFT_155694</name>
</gene>
<dbReference type="PANTHER" id="PTHR12970:SF1">
    <property type="entry name" value="PROTEASOME ASSEMBLY CHAPERONE 2"/>
    <property type="match status" value="1"/>
</dbReference>
<comment type="subunit">
    <text evidence="4">Forms a heterodimer with PSMG1.</text>
</comment>
<evidence type="ECO:0000256" key="1">
    <source>
        <dbReference type="ARBA" id="ARBA00019186"/>
    </source>
</evidence>
<dbReference type="PANTHER" id="PTHR12970">
    <property type="entry name" value="PROTEASOME ASSEMBLY CHAPERONE 2"/>
    <property type="match status" value="1"/>
</dbReference>
<dbReference type="HOGENOM" id="CLU_062640_0_1_1"/>
<dbReference type="OrthoDB" id="10260712at2759"/>
<dbReference type="InterPro" id="IPR019151">
    <property type="entry name" value="Proteasome_assmbl_chaperone_2"/>
</dbReference>
<dbReference type="KEGG" id="lgi:LOTGIDRAFT_155694"/>
<dbReference type="PIRSF" id="PIRSF010044">
    <property type="entry name" value="UCP010044"/>
    <property type="match status" value="1"/>
</dbReference>
<dbReference type="Proteomes" id="UP000030746">
    <property type="component" value="Unassembled WGS sequence"/>
</dbReference>